<dbReference type="GeneID" id="103259880"/>
<dbReference type="FunFam" id="3.30.160.60:FF:002343">
    <property type="entry name" value="Zinc finger protein 33A"/>
    <property type="match status" value="1"/>
</dbReference>
<dbReference type="InterPro" id="IPR003309">
    <property type="entry name" value="SCAN_dom"/>
</dbReference>
<reference evidence="17 18" key="1">
    <citation type="submission" date="2025-04" db="UniProtKB">
        <authorList>
            <consortium name="RefSeq"/>
        </authorList>
    </citation>
    <scope>IDENTIFICATION</scope>
</reference>
<name>A0A1U7TD29_CARSF</name>
<dbReference type="KEGG" id="csyr:103259880"/>
<feature type="domain" description="SCAN box" evidence="15">
    <location>
        <begin position="44"/>
        <end position="126"/>
    </location>
</feature>
<evidence type="ECO:0000256" key="4">
    <source>
        <dbReference type="ARBA" id="ARBA00022737"/>
    </source>
</evidence>
<keyword evidence="6" id="KW-0862">Zinc</keyword>
<dbReference type="FunFam" id="1.10.4020.10:FF:000001">
    <property type="entry name" value="zinc finger protein 263 isoform X1"/>
    <property type="match status" value="1"/>
</dbReference>
<dbReference type="Pfam" id="PF13465">
    <property type="entry name" value="zf-H2C2_2"/>
    <property type="match status" value="1"/>
</dbReference>
<dbReference type="FunFam" id="3.30.160.60:FF:002090">
    <property type="entry name" value="Zinc finger protein 473"/>
    <property type="match status" value="1"/>
</dbReference>
<feature type="compositionally biased region" description="Basic and acidic residues" evidence="13">
    <location>
        <begin position="209"/>
        <end position="227"/>
    </location>
</feature>
<dbReference type="RefSeq" id="XP_008055730.1">
    <property type="nucleotide sequence ID" value="XM_008057539.2"/>
</dbReference>
<dbReference type="Pfam" id="PF02023">
    <property type="entry name" value="SCAN"/>
    <property type="match status" value="1"/>
</dbReference>
<dbReference type="Pfam" id="PF00096">
    <property type="entry name" value="zf-C2H2"/>
    <property type="match status" value="5"/>
</dbReference>
<feature type="region of interest" description="Disordered" evidence="13">
    <location>
        <begin position="127"/>
        <end position="171"/>
    </location>
</feature>
<dbReference type="GO" id="GO:0008270">
    <property type="term" value="F:zinc ion binding"/>
    <property type="evidence" value="ECO:0007669"/>
    <property type="project" value="UniProtKB-KW"/>
</dbReference>
<dbReference type="GO" id="GO:0000978">
    <property type="term" value="F:RNA polymerase II cis-regulatory region sequence-specific DNA binding"/>
    <property type="evidence" value="ECO:0007669"/>
    <property type="project" value="TreeGrafter"/>
</dbReference>
<evidence type="ECO:0000259" key="15">
    <source>
        <dbReference type="PROSITE" id="PS50804"/>
    </source>
</evidence>
<dbReference type="InterPro" id="IPR013087">
    <property type="entry name" value="Znf_C2H2_type"/>
</dbReference>
<keyword evidence="8" id="KW-0238">DNA-binding</keyword>
<dbReference type="SUPFAM" id="SSF47353">
    <property type="entry name" value="Retrovirus capsid dimerization domain-like"/>
    <property type="match status" value="1"/>
</dbReference>
<gene>
    <name evidence="17 18" type="primary">ZSCAN21</name>
</gene>
<evidence type="ECO:0000256" key="6">
    <source>
        <dbReference type="ARBA" id="ARBA00022833"/>
    </source>
</evidence>
<dbReference type="Gene3D" id="1.10.4020.10">
    <property type="entry name" value="DNA breaking-rejoining enzymes"/>
    <property type="match status" value="1"/>
</dbReference>
<dbReference type="Proteomes" id="UP000189704">
    <property type="component" value="Unplaced"/>
</dbReference>
<dbReference type="SMART" id="SM00431">
    <property type="entry name" value="SCAN"/>
    <property type="match status" value="1"/>
</dbReference>
<dbReference type="STRING" id="1868482.ENSTSYP00000005872"/>
<dbReference type="CTD" id="7589"/>
<dbReference type="FunFam" id="3.30.160.60:FF:000467">
    <property type="entry name" value="Zinc finger and SCAN domain-containing 21"/>
    <property type="match status" value="1"/>
</dbReference>
<dbReference type="PANTHER" id="PTHR23226:SF425">
    <property type="entry name" value="ZINC FINGER PROTEIN 621"/>
    <property type="match status" value="1"/>
</dbReference>
<accession>A0A1U7TD29</accession>
<feature type="region of interest" description="Disordered" evidence="13">
    <location>
        <begin position="244"/>
        <end position="274"/>
    </location>
</feature>
<dbReference type="CDD" id="cd07936">
    <property type="entry name" value="SCAN"/>
    <property type="match status" value="1"/>
</dbReference>
<dbReference type="GO" id="GO:0005634">
    <property type="term" value="C:nucleus"/>
    <property type="evidence" value="ECO:0007669"/>
    <property type="project" value="UniProtKB-SubCell"/>
</dbReference>
<evidence type="ECO:0000256" key="7">
    <source>
        <dbReference type="ARBA" id="ARBA00023015"/>
    </source>
</evidence>
<evidence type="ECO:0000256" key="9">
    <source>
        <dbReference type="ARBA" id="ARBA00023163"/>
    </source>
</evidence>
<evidence type="ECO:0000313" key="18">
    <source>
        <dbReference type="RefSeq" id="XP_021567750.1"/>
    </source>
</evidence>
<feature type="domain" description="C2H2-type" evidence="14">
    <location>
        <begin position="280"/>
        <end position="307"/>
    </location>
</feature>
<feature type="domain" description="C2H2-type" evidence="14">
    <location>
        <begin position="391"/>
        <end position="418"/>
    </location>
</feature>
<dbReference type="Gene3D" id="3.30.160.60">
    <property type="entry name" value="Classic Zinc Finger"/>
    <property type="match status" value="7"/>
</dbReference>
<dbReference type="PANTHER" id="PTHR23226">
    <property type="entry name" value="ZINC FINGER AND SCAN DOMAIN-CONTAINING"/>
    <property type="match status" value="1"/>
</dbReference>
<feature type="domain" description="C2H2-type" evidence="14">
    <location>
        <begin position="447"/>
        <end position="474"/>
    </location>
</feature>
<keyword evidence="10 12" id="KW-0539">Nucleus</keyword>
<dbReference type="OMA" id="WEPLYIQ"/>
<organism evidence="16 17">
    <name type="scientific">Carlito syrichta</name>
    <name type="common">Philippine tarsier</name>
    <name type="synonym">Tarsius syrichta</name>
    <dbReference type="NCBI Taxonomy" id="1868482"/>
    <lineage>
        <taxon>Eukaryota</taxon>
        <taxon>Metazoa</taxon>
        <taxon>Chordata</taxon>
        <taxon>Craniata</taxon>
        <taxon>Vertebrata</taxon>
        <taxon>Euteleostomi</taxon>
        <taxon>Mammalia</taxon>
        <taxon>Eutheria</taxon>
        <taxon>Euarchontoglires</taxon>
        <taxon>Primates</taxon>
        <taxon>Haplorrhini</taxon>
        <taxon>Tarsiiformes</taxon>
        <taxon>Tarsiidae</taxon>
        <taxon>Carlito</taxon>
    </lineage>
</organism>
<dbReference type="AlphaFoldDB" id="A0A1U7TD29"/>
<evidence type="ECO:0000256" key="13">
    <source>
        <dbReference type="SAM" id="MobiDB-lite"/>
    </source>
</evidence>
<dbReference type="InterPro" id="IPR038269">
    <property type="entry name" value="SCAN_sf"/>
</dbReference>
<keyword evidence="4" id="KW-0677">Repeat</keyword>
<dbReference type="InterPro" id="IPR036236">
    <property type="entry name" value="Znf_C2H2_sf"/>
</dbReference>
<evidence type="ECO:0000256" key="12">
    <source>
        <dbReference type="PROSITE-ProRule" id="PRU00187"/>
    </source>
</evidence>
<feature type="compositionally biased region" description="Polar residues" evidence="13">
    <location>
        <begin position="132"/>
        <end position="141"/>
    </location>
</feature>
<dbReference type="PROSITE" id="PS50157">
    <property type="entry name" value="ZINC_FINGER_C2H2_2"/>
    <property type="match status" value="7"/>
</dbReference>
<evidence type="ECO:0000313" key="16">
    <source>
        <dbReference type="Proteomes" id="UP000189704"/>
    </source>
</evidence>
<dbReference type="OrthoDB" id="6077919at2759"/>
<dbReference type="FunFam" id="3.30.160.60:FF:001047">
    <property type="entry name" value="Zinc finger and SCAN domain-containing protein 21"/>
    <property type="match status" value="1"/>
</dbReference>
<evidence type="ECO:0000256" key="8">
    <source>
        <dbReference type="ARBA" id="ARBA00023125"/>
    </source>
</evidence>
<feature type="domain" description="C2H2-type" evidence="14">
    <location>
        <begin position="363"/>
        <end position="390"/>
    </location>
</feature>
<comment type="subcellular location">
    <subcellularLocation>
        <location evidence="1 12">Nucleus</location>
    </subcellularLocation>
</comment>
<evidence type="ECO:0000313" key="17">
    <source>
        <dbReference type="RefSeq" id="XP_008055730.1"/>
    </source>
</evidence>
<keyword evidence="5 11" id="KW-0863">Zinc-finger</keyword>
<feature type="domain" description="C2H2-type" evidence="14">
    <location>
        <begin position="336"/>
        <end position="362"/>
    </location>
</feature>
<proteinExistence type="inferred from homology"/>
<dbReference type="SMART" id="SM00355">
    <property type="entry name" value="ZnF_C2H2"/>
    <property type="match status" value="7"/>
</dbReference>
<keyword evidence="9" id="KW-0804">Transcription</keyword>
<keyword evidence="7" id="KW-0805">Transcription regulation</keyword>
<evidence type="ECO:0000259" key="14">
    <source>
        <dbReference type="PROSITE" id="PS50157"/>
    </source>
</evidence>
<feature type="region of interest" description="Disordered" evidence="13">
    <location>
        <begin position="185"/>
        <end position="228"/>
    </location>
</feature>
<keyword evidence="16" id="KW-1185">Reference proteome</keyword>
<protein>
    <submittedName>
        <fullName evidence="17 18">Zinc finger and SCAN domain-containing protein 21</fullName>
    </submittedName>
</protein>
<dbReference type="FunFam" id="3.30.160.60:FF:000955">
    <property type="entry name" value="Zinc finger and SCAN domain-containing protein 21"/>
    <property type="match status" value="1"/>
</dbReference>
<evidence type="ECO:0000256" key="1">
    <source>
        <dbReference type="ARBA" id="ARBA00004123"/>
    </source>
</evidence>
<evidence type="ECO:0000256" key="11">
    <source>
        <dbReference type="PROSITE-ProRule" id="PRU00042"/>
    </source>
</evidence>
<dbReference type="PROSITE" id="PS50804">
    <property type="entry name" value="SCAN_BOX"/>
    <property type="match status" value="1"/>
</dbReference>
<dbReference type="FunFam" id="3.30.160.60:FF:000172">
    <property type="entry name" value="Zinc finger and SCAN domain containing 21"/>
    <property type="match status" value="2"/>
</dbReference>
<sequence length="476" mass="54009">MTKVLGMATVLGPRPSQEQAGPVIVKVKEEEEKWKSLPNLEVFRQRFRRFGYHDTPGPREALSQLRVLCCEWLRPEIHTKEQILELLVLEQFLTILPQELQAWVQEHCPESAEEAVTLLEDLERELDEPAHQVSTPPSEQKQVWEKTASSGAAEECVSSVQPQPEETGHLYDSWGPLYIQETGEEQDFTRHPRRTQGCKSNTQSEESPDEQKGSEEQSHADGLKRDIVPVIVANKRETRLERQCINLEKEGGTKNPLQDTGSKKGTESVPTKASPGERRYICAECGKAFSNSSNLTKHRRTHTGEKPYVCTKCGKAFSHSSNLTLHYRTHLVDRPYDCKCGKAFGQSSDLLKHQRMHTEEAPYQCKDCGKAFSGKGSLIRHYRIHTGEKPYQCNECGKSFSQHAGLSSHQRLHTGEKPYKCKECGKAFNHSSNFNKHHRIHTGEKPYWCNHCGKTFCSKSNLSKHQRVHTGEGEAL</sequence>
<comment type="similarity">
    <text evidence="2">Belongs to the krueppel C2H2-type zinc-finger protein family.</text>
</comment>
<evidence type="ECO:0000256" key="3">
    <source>
        <dbReference type="ARBA" id="ARBA00022723"/>
    </source>
</evidence>
<dbReference type="RefSeq" id="XP_021567750.1">
    <property type="nucleotide sequence ID" value="XM_021712075.1"/>
</dbReference>
<dbReference type="SUPFAM" id="SSF57667">
    <property type="entry name" value="beta-beta-alpha zinc fingers"/>
    <property type="match status" value="4"/>
</dbReference>
<dbReference type="PROSITE" id="PS00028">
    <property type="entry name" value="ZINC_FINGER_C2H2_1"/>
    <property type="match status" value="6"/>
</dbReference>
<evidence type="ECO:0000256" key="10">
    <source>
        <dbReference type="ARBA" id="ARBA00023242"/>
    </source>
</evidence>
<dbReference type="GO" id="GO:0000981">
    <property type="term" value="F:DNA-binding transcription factor activity, RNA polymerase II-specific"/>
    <property type="evidence" value="ECO:0007669"/>
    <property type="project" value="TreeGrafter"/>
</dbReference>
<evidence type="ECO:0000256" key="2">
    <source>
        <dbReference type="ARBA" id="ARBA00006991"/>
    </source>
</evidence>
<keyword evidence="3" id="KW-0479">Metal-binding</keyword>
<feature type="domain" description="C2H2-type" evidence="14">
    <location>
        <begin position="419"/>
        <end position="446"/>
    </location>
</feature>
<evidence type="ECO:0000256" key="5">
    <source>
        <dbReference type="ARBA" id="ARBA00022771"/>
    </source>
</evidence>
<feature type="domain" description="C2H2-type" evidence="14">
    <location>
        <begin position="308"/>
        <end position="335"/>
    </location>
</feature>